<dbReference type="EMBL" id="CAMTCP010000271">
    <property type="protein sequence ID" value="CAI3675786.1"/>
    <property type="molecule type" value="Genomic_DNA"/>
</dbReference>
<protein>
    <submittedName>
        <fullName evidence="1">Uncharacterized protein</fullName>
    </submittedName>
</protein>
<evidence type="ECO:0000313" key="2">
    <source>
        <dbReference type="Proteomes" id="UP001189143"/>
    </source>
</evidence>
<comment type="caution">
    <text evidence="1">The sequence shown here is derived from an EMBL/GenBank/DDBJ whole genome shotgun (WGS) entry which is preliminary data.</text>
</comment>
<name>A0AAD2DHN8_9CLOT</name>
<evidence type="ECO:0000313" key="1">
    <source>
        <dbReference type="EMBL" id="CAI3675786.1"/>
    </source>
</evidence>
<dbReference type="AlphaFoldDB" id="A0AAD2DHN8"/>
<organism evidence="1 2">
    <name type="scientific">Clostridium neonatale</name>
    <dbReference type="NCBI Taxonomy" id="137838"/>
    <lineage>
        <taxon>Bacteria</taxon>
        <taxon>Bacillati</taxon>
        <taxon>Bacillota</taxon>
        <taxon>Clostridia</taxon>
        <taxon>Eubacteriales</taxon>
        <taxon>Clostridiaceae</taxon>
        <taxon>Clostridium</taxon>
    </lineage>
</organism>
<accession>A0AAD2DHN8</accession>
<reference evidence="1" key="1">
    <citation type="submission" date="2022-10" db="EMBL/GenBank/DDBJ databases">
        <authorList>
            <person name="Aires J."/>
            <person name="Mesa V."/>
        </authorList>
    </citation>
    <scope>NUCLEOTIDE SEQUENCE</scope>
    <source>
        <strain evidence="1">Clostridium neonatale JD116</strain>
    </source>
</reference>
<proteinExistence type="predicted"/>
<gene>
    <name evidence="1" type="ORF">CNEO2_700002</name>
</gene>
<dbReference type="Proteomes" id="UP001189143">
    <property type="component" value="Unassembled WGS sequence"/>
</dbReference>
<sequence>MSDYKYSLDIMNDEIKSKFICPEIKYAFKTSIEALEKQIPKEVNTECVNRGIDVSGEYDIDFNMLCPSCNAVVGNSETGELWYEYCPDCGQKFKYTPEREEEQ</sequence>
<dbReference type="RefSeq" id="WP_317049783.1">
    <property type="nucleotide sequence ID" value="NZ_CAMRXC010000258.1"/>
</dbReference>